<dbReference type="Proteomes" id="UP001527181">
    <property type="component" value="Unassembled WGS sequence"/>
</dbReference>
<dbReference type="RefSeq" id="WP_268600230.1">
    <property type="nucleotide sequence ID" value="NZ_JAMDNP010000050.1"/>
</dbReference>
<keyword evidence="2" id="KW-1185">Reference proteome</keyword>
<organism evidence="1 2">
    <name type="scientific">Paenibacillus alvei</name>
    <name type="common">Bacillus alvei</name>
    <dbReference type="NCBI Taxonomy" id="44250"/>
    <lineage>
        <taxon>Bacteria</taxon>
        <taxon>Bacillati</taxon>
        <taxon>Bacillota</taxon>
        <taxon>Bacilli</taxon>
        <taxon>Bacillales</taxon>
        <taxon>Paenibacillaceae</taxon>
        <taxon>Paenibacillus</taxon>
    </lineage>
</organism>
<comment type="caution">
    <text evidence="1">The sequence shown here is derived from an EMBL/GenBank/DDBJ whole genome shotgun (WGS) entry which is preliminary data.</text>
</comment>
<dbReference type="EMBL" id="JAMDNP010000050">
    <property type="protein sequence ID" value="MCY9763155.1"/>
    <property type="molecule type" value="Genomic_DNA"/>
</dbReference>
<evidence type="ECO:0000313" key="2">
    <source>
        <dbReference type="Proteomes" id="UP001527181"/>
    </source>
</evidence>
<sequence length="65" mass="7136">MAKVLPFPHTGVSAASIAMQNMEKRLGVSFSDYMGTGAGRSEETQRKIDKAMRKETFQLASKLSN</sequence>
<accession>A0ABT4H2G1</accession>
<proteinExistence type="predicted"/>
<reference evidence="1 2" key="1">
    <citation type="submission" date="2022-05" db="EMBL/GenBank/DDBJ databases">
        <title>Genome Sequencing of Bee-Associated Microbes.</title>
        <authorList>
            <person name="Dunlap C."/>
        </authorList>
    </citation>
    <scope>NUCLEOTIDE SEQUENCE [LARGE SCALE GENOMIC DNA]</scope>
    <source>
        <strain evidence="1 2">NRRL B-04010</strain>
    </source>
</reference>
<gene>
    <name evidence="1" type="ORF">M5X12_21720</name>
</gene>
<protein>
    <submittedName>
        <fullName evidence="1">Uncharacterized protein</fullName>
    </submittedName>
</protein>
<name>A0ABT4H2G1_PAEAL</name>
<evidence type="ECO:0000313" key="1">
    <source>
        <dbReference type="EMBL" id="MCY9763155.1"/>
    </source>
</evidence>